<protein>
    <submittedName>
        <fullName evidence="1">Uncharacterized protein</fullName>
    </submittedName>
</protein>
<dbReference type="RefSeq" id="WP_042507025.1">
    <property type="nucleotide sequence ID" value="NZ_BBNQ01000036.1"/>
</dbReference>
<reference evidence="1 2" key="1">
    <citation type="journal article" date="2014" name="Genome Announc.">
        <title>Draft Genome Sequences of Marine Flavobacterium Algibacter lectus Strains SS8 and NR4.</title>
        <authorList>
            <person name="Takatani N."/>
            <person name="Nakanishi M."/>
            <person name="Meirelles P."/>
            <person name="Mino S."/>
            <person name="Suda W."/>
            <person name="Oshima K."/>
            <person name="Hattori M."/>
            <person name="Ohkuma M."/>
            <person name="Hosokawa M."/>
            <person name="Miyashita K."/>
            <person name="Thompson F.L."/>
            <person name="Niwa A."/>
            <person name="Sawabe T."/>
            <person name="Sawabe T."/>
        </authorList>
    </citation>
    <scope>NUCLEOTIDE SEQUENCE [LARGE SCALE GENOMIC DNA]</scope>
    <source>
        <strain evidence="1 2">JCM 19300</strain>
    </source>
</reference>
<name>A0A090WC34_9FLAO</name>
<dbReference type="EMBL" id="BBNQ01000036">
    <property type="protein sequence ID" value="GAL65112.1"/>
    <property type="molecule type" value="Genomic_DNA"/>
</dbReference>
<dbReference type="Proteomes" id="UP000029644">
    <property type="component" value="Unassembled WGS sequence"/>
</dbReference>
<evidence type="ECO:0000313" key="2">
    <source>
        <dbReference type="Proteomes" id="UP000029644"/>
    </source>
</evidence>
<dbReference type="AlphaFoldDB" id="A0A090WC34"/>
<sequence>MPDNLDETNRCQLIKDISSSIWKEIISMYKTGVSSSEIYYTKKIISEILLHSNNLNFSIWANEPGNEKEWGSDIDIYIERQTGNFELHAFQAKILKLGNEYSDLNRNSLGTYQWEKLEKYKTLKKCYIHYLFYNGVQNFTHLGINKCSINYNEEQFGLSYVDTKDVERIALSKNKWNFSDFHPKLANPLSELVCCLGTPNSNVSNYDYQTIVETLNKYQKLEYLADINKQFAKAEEIKKSSDDNNKDEKDREAEIVIVIRNTSSAY</sequence>
<organism evidence="1 2">
    <name type="scientific">Algibacter lectus</name>
    <dbReference type="NCBI Taxonomy" id="221126"/>
    <lineage>
        <taxon>Bacteria</taxon>
        <taxon>Pseudomonadati</taxon>
        <taxon>Bacteroidota</taxon>
        <taxon>Flavobacteriia</taxon>
        <taxon>Flavobacteriales</taxon>
        <taxon>Flavobacteriaceae</taxon>
        <taxon>Algibacter</taxon>
    </lineage>
</organism>
<evidence type="ECO:0000313" key="1">
    <source>
        <dbReference type="EMBL" id="GAL65112.1"/>
    </source>
</evidence>
<gene>
    <name evidence="1" type="ORF">JCM19300_410</name>
</gene>
<proteinExistence type="predicted"/>
<accession>A0A090WC34</accession>
<comment type="caution">
    <text evidence="1">The sequence shown here is derived from an EMBL/GenBank/DDBJ whole genome shotgun (WGS) entry which is preliminary data.</text>
</comment>